<evidence type="ECO:0000256" key="1">
    <source>
        <dbReference type="HAMAP-Rule" id="MF_02233"/>
    </source>
</evidence>
<dbReference type="InterPro" id="IPR051454">
    <property type="entry name" value="RNA/ubiquinone_mod_enzymes"/>
</dbReference>
<proteinExistence type="inferred from homology"/>
<keyword evidence="4" id="KW-1185">Reference proteome</keyword>
<feature type="region of interest" description="Disordered" evidence="2">
    <location>
        <begin position="262"/>
        <end position="291"/>
    </location>
</feature>
<feature type="binding site" evidence="1">
    <location>
        <position position="196"/>
    </location>
    <ligand>
        <name>[4Fe-4S] cluster</name>
        <dbReference type="ChEBI" id="CHEBI:49883"/>
    </ligand>
</feature>
<keyword evidence="1" id="KW-0831">Ubiquinone biosynthesis</keyword>
<dbReference type="InterPro" id="IPR043693">
    <property type="entry name" value="UbiV"/>
</dbReference>
<gene>
    <name evidence="1" type="primary">ubiV</name>
    <name evidence="3" type="ORF">ACFOM9_02370</name>
</gene>
<evidence type="ECO:0000313" key="4">
    <source>
        <dbReference type="Proteomes" id="UP001595724"/>
    </source>
</evidence>
<dbReference type="Pfam" id="PF01136">
    <property type="entry name" value="Peptidase_U32"/>
    <property type="match status" value="1"/>
</dbReference>
<accession>A0ABV7UQX4</accession>
<dbReference type="NCBIfam" id="NF011991">
    <property type="entry name" value="PRK15447.1"/>
    <property type="match status" value="1"/>
</dbReference>
<comment type="pathway">
    <text evidence="1">Cofactor biosynthesis; ubiquinone biosynthesis.</text>
</comment>
<dbReference type="PANTHER" id="PTHR30217:SF11">
    <property type="entry name" value="UBIQUINONE BIOSYNTHESIS PROTEIN UBIV"/>
    <property type="match status" value="1"/>
</dbReference>
<dbReference type="HAMAP" id="MF_02233">
    <property type="entry name" value="UbiV"/>
    <property type="match status" value="1"/>
</dbReference>
<sequence>MKLSLGPLQYFWPRERTLAFYREAIHWPVDIVYLGETVCSKRRELRTADWLSLAEELAGSGKQVVLSTLALIEAESELGVLDRQVSHGGFWIEANDLSAVQLCREKGRPFVAGPSVNVYNHRALAMLAEDGLRRWVPGVEQGRTLIGELKDAFVADGGAMPELEVVAWGRLPLSFSARCFTARALDVPKDQCGFRCIDYPDGMPLATREGRPFLRINGISVQGEETTDLGPELPELRALGVDVLRLYPQADGMAEVTNRFDQARRDAEPPPRIGHRNGYWHSEPGMRLPAG</sequence>
<feature type="binding site" evidence="1">
    <location>
        <position position="179"/>
    </location>
    <ligand>
        <name>[4Fe-4S] cluster</name>
        <dbReference type="ChEBI" id="CHEBI:49883"/>
    </ligand>
</feature>
<reference evidence="4" key="1">
    <citation type="journal article" date="2019" name="Int. J. Syst. Evol. Microbiol.">
        <title>The Global Catalogue of Microorganisms (GCM) 10K type strain sequencing project: providing services to taxonomists for standard genome sequencing and annotation.</title>
        <authorList>
            <consortium name="The Broad Institute Genomics Platform"/>
            <consortium name="The Broad Institute Genome Sequencing Center for Infectious Disease"/>
            <person name="Wu L."/>
            <person name="Ma J."/>
        </authorList>
    </citation>
    <scope>NUCLEOTIDE SEQUENCE [LARGE SCALE GENOMIC DNA]</scope>
    <source>
        <strain evidence="4">KCTC 42211</strain>
    </source>
</reference>
<dbReference type="EMBL" id="JBHRYF010000001">
    <property type="protein sequence ID" value="MFC3658923.1"/>
    <property type="molecule type" value="Genomic_DNA"/>
</dbReference>
<keyword evidence="1" id="KW-0004">4Fe-4S</keyword>
<evidence type="ECO:0000256" key="2">
    <source>
        <dbReference type="SAM" id="MobiDB-lite"/>
    </source>
</evidence>
<dbReference type="PANTHER" id="PTHR30217">
    <property type="entry name" value="PEPTIDASE U32 FAMILY"/>
    <property type="match status" value="1"/>
</dbReference>
<comment type="caution">
    <text evidence="3">The sequence shown here is derived from an EMBL/GenBank/DDBJ whole genome shotgun (WGS) entry which is preliminary data.</text>
</comment>
<dbReference type="Proteomes" id="UP001595724">
    <property type="component" value="Unassembled WGS sequence"/>
</dbReference>
<comment type="cofactor">
    <cofactor evidence="1">
        <name>[4Fe-4S] cluster</name>
        <dbReference type="ChEBI" id="CHEBI:49883"/>
    </cofactor>
</comment>
<comment type="subunit">
    <text evidence="1">Forms a heterodimer with UbiU.</text>
</comment>
<protein>
    <recommendedName>
        <fullName evidence="1">Ubiquinone biosynthesis protein UbiV</fullName>
    </recommendedName>
</protein>
<dbReference type="InterPro" id="IPR001539">
    <property type="entry name" value="Peptidase_U32"/>
</dbReference>
<keyword evidence="1" id="KW-0408">Iron</keyword>
<dbReference type="RefSeq" id="WP_386705820.1">
    <property type="nucleotide sequence ID" value="NZ_JBHRYF010000001.1"/>
</dbReference>
<keyword evidence="1" id="KW-0479">Metal-binding</keyword>
<name>A0ABV7UQX4_9GAMM</name>
<keyword evidence="1" id="KW-0411">Iron-sulfur</keyword>
<comment type="function">
    <text evidence="1">Required for O(2)-independent ubiquinone (coenzyme Q) biosynthesis. Together with UbiU, is essential for the C6-hydroxylation reaction in the oxygen-independent ubiquinone biosynthesis pathway.</text>
</comment>
<evidence type="ECO:0000313" key="3">
    <source>
        <dbReference type="EMBL" id="MFC3658923.1"/>
    </source>
</evidence>
<organism evidence="3 4">
    <name type="scientific">Luteimonas notoginsengisoli</name>
    <dbReference type="NCBI Taxonomy" id="1578200"/>
    <lineage>
        <taxon>Bacteria</taxon>
        <taxon>Pseudomonadati</taxon>
        <taxon>Pseudomonadota</taxon>
        <taxon>Gammaproteobacteria</taxon>
        <taxon>Lysobacterales</taxon>
        <taxon>Lysobacteraceae</taxon>
        <taxon>Luteimonas</taxon>
    </lineage>
</organism>
<comment type="similarity">
    <text evidence="1">Belongs to the peptidase U32 family. UbiV subfamily.</text>
</comment>
<feature type="binding site" evidence="1">
    <location>
        <position position="192"/>
    </location>
    <ligand>
        <name>[4Fe-4S] cluster</name>
        <dbReference type="ChEBI" id="CHEBI:49883"/>
    </ligand>
</feature>
<feature type="binding site" evidence="1">
    <location>
        <position position="39"/>
    </location>
    <ligand>
        <name>[4Fe-4S] cluster</name>
        <dbReference type="ChEBI" id="CHEBI:49883"/>
    </ligand>
</feature>